<sequence length="156" mass="18118">MTRFNCLWEAKKRFEKEDRFKNRSKDFINKMYIKAVEKGIVVPYKPEEIEIAVHIQRCKLKMVNNQRLDKWRRLASQASSTLLPHSPNGSKVKSDTLIISDDSEEDWQAAALEIPKSTMCFDSEMEMHLELSDEDYASFKAGVRSTSTPIDEDLKL</sequence>
<gene>
    <name evidence="2" type="primary">LOC117571570</name>
</gene>
<proteinExistence type="predicted"/>
<dbReference type="Proteomes" id="UP000515160">
    <property type="component" value="Chromosome 3"/>
</dbReference>
<evidence type="ECO:0000313" key="1">
    <source>
        <dbReference type="Proteomes" id="UP000515160"/>
    </source>
</evidence>
<dbReference type="AlphaFoldDB" id="A0A6P8XAJ4"/>
<name>A0A6P8XAJ4_DROAB</name>
<evidence type="ECO:0000313" key="2">
    <source>
        <dbReference type="RefSeq" id="XP_034109669.1"/>
    </source>
</evidence>
<dbReference type="OrthoDB" id="7934455at2759"/>
<organism evidence="1 2">
    <name type="scientific">Drosophila albomicans</name>
    <name type="common">Fruit fly</name>
    <dbReference type="NCBI Taxonomy" id="7291"/>
    <lineage>
        <taxon>Eukaryota</taxon>
        <taxon>Metazoa</taxon>
        <taxon>Ecdysozoa</taxon>
        <taxon>Arthropoda</taxon>
        <taxon>Hexapoda</taxon>
        <taxon>Insecta</taxon>
        <taxon>Pterygota</taxon>
        <taxon>Neoptera</taxon>
        <taxon>Endopterygota</taxon>
        <taxon>Diptera</taxon>
        <taxon>Brachycera</taxon>
        <taxon>Muscomorpha</taxon>
        <taxon>Ephydroidea</taxon>
        <taxon>Drosophilidae</taxon>
        <taxon>Drosophila</taxon>
    </lineage>
</organism>
<reference evidence="2" key="1">
    <citation type="submission" date="2025-08" db="UniProtKB">
        <authorList>
            <consortium name="RefSeq"/>
        </authorList>
    </citation>
    <scope>IDENTIFICATION</scope>
    <source>
        <strain evidence="2">15112-1751.03</strain>
        <tissue evidence="2">Whole Adult</tissue>
    </source>
</reference>
<dbReference type="GeneID" id="117571570"/>
<accession>A0A6P8XAJ4</accession>
<protein>
    <submittedName>
        <fullName evidence="2">Telomere-binding protein cav-like</fullName>
    </submittedName>
</protein>
<keyword evidence="1" id="KW-1185">Reference proteome</keyword>
<dbReference type="RefSeq" id="XP_034109669.1">
    <property type="nucleotide sequence ID" value="XM_034253778.1"/>
</dbReference>